<gene>
    <name evidence="1" type="ORF">BK826_02850</name>
</gene>
<dbReference type="PANTHER" id="PTHR36849">
    <property type="entry name" value="CYTOPLASMIC PROTEIN-RELATED"/>
    <property type="match status" value="1"/>
</dbReference>
<dbReference type="InterPro" id="IPR052552">
    <property type="entry name" value="YeaO-like"/>
</dbReference>
<dbReference type="AlphaFoldDB" id="A0A1S2N0Y1"/>
<evidence type="ECO:0000313" key="2">
    <source>
        <dbReference type="Proteomes" id="UP000179540"/>
    </source>
</evidence>
<dbReference type="OrthoDB" id="9790745at2"/>
<sequence length="116" mass="13692">MTSYRIKRIYAEPSESDGARVLVDRVWPRGVAKEAAQLAQWAKELAPSTELRKWYGHDPERFEEFSRRYREELRGPEQQAALDGLPEEETVTFVYAAKDEEHNQALVLRDFCRHRR</sequence>
<name>A0A1S2N0Y1_9MICC</name>
<proteinExistence type="predicted"/>
<dbReference type="EMBL" id="MODZ01000003">
    <property type="protein sequence ID" value="OIJ36384.1"/>
    <property type="molecule type" value="Genomic_DNA"/>
</dbReference>
<dbReference type="RefSeq" id="WP_075514301.1">
    <property type="nucleotide sequence ID" value="NZ_MODZ01000003.1"/>
</dbReference>
<dbReference type="Pfam" id="PF22752">
    <property type="entry name" value="DUF488-N3i"/>
    <property type="match status" value="1"/>
</dbReference>
<evidence type="ECO:0008006" key="3">
    <source>
        <dbReference type="Google" id="ProtNLM"/>
    </source>
</evidence>
<protein>
    <recommendedName>
        <fullName evidence="3">MarR family transcriptional regulator</fullName>
    </recommendedName>
</protein>
<organism evidence="1 2">
    <name type="scientific">Rothia kristinae</name>
    <dbReference type="NCBI Taxonomy" id="37923"/>
    <lineage>
        <taxon>Bacteria</taxon>
        <taxon>Bacillati</taxon>
        <taxon>Actinomycetota</taxon>
        <taxon>Actinomycetes</taxon>
        <taxon>Micrococcales</taxon>
        <taxon>Micrococcaceae</taxon>
        <taxon>Rothia</taxon>
    </lineage>
</organism>
<evidence type="ECO:0000313" key="1">
    <source>
        <dbReference type="EMBL" id="OIJ36384.1"/>
    </source>
</evidence>
<reference evidence="1 2" key="1">
    <citation type="submission" date="2016-10" db="EMBL/GenBank/DDBJ databases">
        <title>Draft genome sequence of strain LCT isolated from the Shenzhou X spacecraft of China.</title>
        <authorList>
            <person name="Huang B."/>
        </authorList>
    </citation>
    <scope>NUCLEOTIDE SEQUENCE [LARGE SCALE GENOMIC DNA]</scope>
    <source>
        <strain evidence="1 2">LCT-H5</strain>
    </source>
</reference>
<accession>A0A1S2N0Y1</accession>
<dbReference type="PANTHER" id="PTHR36849:SF1">
    <property type="entry name" value="CYTOPLASMIC PROTEIN"/>
    <property type="match status" value="1"/>
</dbReference>
<dbReference type="Proteomes" id="UP000179540">
    <property type="component" value="Unassembled WGS sequence"/>
</dbReference>
<comment type="caution">
    <text evidence="1">The sequence shown here is derived from an EMBL/GenBank/DDBJ whole genome shotgun (WGS) entry which is preliminary data.</text>
</comment>